<dbReference type="NCBIfam" id="TIGR01727">
    <property type="entry name" value="oligo_HPY"/>
    <property type="match status" value="1"/>
</dbReference>
<comment type="subcellular location">
    <subcellularLocation>
        <location evidence="1">Cell inner membrane</location>
        <topology evidence="1">Peripheral membrane protein</topology>
    </subcellularLocation>
</comment>
<organism evidence="9 10">
    <name type="scientific">Inquilinus ginsengisoli</name>
    <dbReference type="NCBI Taxonomy" id="363840"/>
    <lineage>
        <taxon>Bacteria</taxon>
        <taxon>Pseudomonadati</taxon>
        <taxon>Pseudomonadota</taxon>
        <taxon>Alphaproteobacteria</taxon>
        <taxon>Rhodospirillales</taxon>
        <taxon>Rhodospirillaceae</taxon>
        <taxon>Inquilinus</taxon>
    </lineage>
</organism>
<dbReference type="EMBL" id="JAVDPW010000007">
    <property type="protein sequence ID" value="MDR6291813.1"/>
    <property type="molecule type" value="Genomic_DNA"/>
</dbReference>
<comment type="similarity">
    <text evidence="2">Belongs to the ABC transporter superfamily.</text>
</comment>
<dbReference type="Pfam" id="PF00005">
    <property type="entry name" value="ABC_tran"/>
    <property type="match status" value="1"/>
</dbReference>
<dbReference type="PANTHER" id="PTHR43297:SF7">
    <property type="entry name" value="D,D-DIPEPTIDE TRANSPORT ATP-BINDING PROTEIN DDPD-RELATED"/>
    <property type="match status" value="1"/>
</dbReference>
<dbReference type="InterPro" id="IPR003593">
    <property type="entry name" value="AAA+_ATPase"/>
</dbReference>
<gene>
    <name evidence="9" type="ORF">E9232_004347</name>
</gene>
<evidence type="ECO:0000256" key="5">
    <source>
        <dbReference type="ARBA" id="ARBA00022741"/>
    </source>
</evidence>
<proteinExistence type="inferred from homology"/>
<dbReference type="Gene3D" id="3.40.50.300">
    <property type="entry name" value="P-loop containing nucleotide triphosphate hydrolases"/>
    <property type="match status" value="1"/>
</dbReference>
<name>A0ABU1JT72_9PROT</name>
<dbReference type="PANTHER" id="PTHR43297">
    <property type="entry name" value="OLIGOPEPTIDE TRANSPORT ATP-BINDING PROTEIN APPD"/>
    <property type="match status" value="1"/>
</dbReference>
<comment type="caution">
    <text evidence="9">The sequence shown here is derived from an EMBL/GenBank/DDBJ whole genome shotgun (WGS) entry which is preliminary data.</text>
</comment>
<evidence type="ECO:0000256" key="6">
    <source>
        <dbReference type="ARBA" id="ARBA00022840"/>
    </source>
</evidence>
<keyword evidence="10" id="KW-1185">Reference proteome</keyword>
<dbReference type="InterPro" id="IPR050388">
    <property type="entry name" value="ABC_Ni/Peptide_Import"/>
</dbReference>
<dbReference type="InterPro" id="IPR003439">
    <property type="entry name" value="ABC_transporter-like_ATP-bd"/>
</dbReference>
<dbReference type="CDD" id="cd03257">
    <property type="entry name" value="ABC_NikE_OppD_transporters"/>
    <property type="match status" value="1"/>
</dbReference>
<dbReference type="SMART" id="SM00382">
    <property type="entry name" value="AAA"/>
    <property type="match status" value="1"/>
</dbReference>
<keyword evidence="4" id="KW-1003">Cell membrane</keyword>
<dbReference type="SUPFAM" id="SSF52540">
    <property type="entry name" value="P-loop containing nucleoside triphosphate hydrolases"/>
    <property type="match status" value="1"/>
</dbReference>
<sequence length="366" mass="39812">MTATLLTPPSAMTGTVATPAVQTETILAIRNLVTRFKTGDGMVAAVNGISLDIAAGETIGIVGESGSGKSQLFMSVMGLLASNGRATGSVKYRGQEILGLPPAKLNRVRGSKMSMIFQDPMTSLNPYLTIARQMTEVLVQHKGMTQSQAMKRSIEMMDLVRIPEGKRRIGMYPHEFSGGMRQRVMIAMALLCQPDLLIADEPTTALDVTVQAQILDLMRDLKREFNTSIVLITHDLGVIAGLADRVMVMYAGNVIEAGSVRDIFYDPQHPYTEGLLQSMPRLNSDRHAELPSIGGQPPNLQDLPPGCNFQPRCRYAHARCLAEEPALRPCGDPAALRAKACHLEQLPLTEADRAVIDADRAARTRH</sequence>
<dbReference type="InterPro" id="IPR013563">
    <property type="entry name" value="Oligopep_ABC_C"/>
</dbReference>
<dbReference type="InterPro" id="IPR017871">
    <property type="entry name" value="ABC_transporter-like_CS"/>
</dbReference>
<feature type="domain" description="ABC transporter" evidence="8">
    <location>
        <begin position="27"/>
        <end position="276"/>
    </location>
</feature>
<evidence type="ECO:0000256" key="2">
    <source>
        <dbReference type="ARBA" id="ARBA00005417"/>
    </source>
</evidence>
<evidence type="ECO:0000313" key="9">
    <source>
        <dbReference type="EMBL" id="MDR6291813.1"/>
    </source>
</evidence>
<evidence type="ECO:0000313" key="10">
    <source>
        <dbReference type="Proteomes" id="UP001262410"/>
    </source>
</evidence>
<keyword evidence="5" id="KW-0547">Nucleotide-binding</keyword>
<dbReference type="InterPro" id="IPR027417">
    <property type="entry name" value="P-loop_NTPase"/>
</dbReference>
<dbReference type="PROSITE" id="PS50893">
    <property type="entry name" value="ABC_TRANSPORTER_2"/>
    <property type="match status" value="1"/>
</dbReference>
<evidence type="ECO:0000259" key="8">
    <source>
        <dbReference type="PROSITE" id="PS50893"/>
    </source>
</evidence>
<dbReference type="Proteomes" id="UP001262410">
    <property type="component" value="Unassembled WGS sequence"/>
</dbReference>
<dbReference type="Pfam" id="PF08352">
    <property type="entry name" value="oligo_HPY"/>
    <property type="match status" value="1"/>
</dbReference>
<reference evidence="9 10" key="1">
    <citation type="submission" date="2023-07" db="EMBL/GenBank/DDBJ databases">
        <title>Sorghum-associated microbial communities from plants grown in Nebraska, USA.</title>
        <authorList>
            <person name="Schachtman D."/>
        </authorList>
    </citation>
    <scope>NUCLEOTIDE SEQUENCE [LARGE SCALE GENOMIC DNA]</scope>
    <source>
        <strain evidence="9 10">584</strain>
    </source>
</reference>
<evidence type="ECO:0000256" key="3">
    <source>
        <dbReference type="ARBA" id="ARBA00022448"/>
    </source>
</evidence>
<protein>
    <submittedName>
        <fullName evidence="9">Oligopeptide transport system ATP-binding protein</fullName>
    </submittedName>
</protein>
<evidence type="ECO:0000256" key="1">
    <source>
        <dbReference type="ARBA" id="ARBA00004417"/>
    </source>
</evidence>
<evidence type="ECO:0000256" key="4">
    <source>
        <dbReference type="ARBA" id="ARBA00022475"/>
    </source>
</evidence>
<evidence type="ECO:0000256" key="7">
    <source>
        <dbReference type="ARBA" id="ARBA00023136"/>
    </source>
</evidence>
<keyword evidence="6 9" id="KW-0067">ATP-binding</keyword>
<dbReference type="RefSeq" id="WP_309797339.1">
    <property type="nucleotide sequence ID" value="NZ_JAVDPW010000007.1"/>
</dbReference>
<keyword evidence="3" id="KW-0813">Transport</keyword>
<dbReference type="PROSITE" id="PS00211">
    <property type="entry name" value="ABC_TRANSPORTER_1"/>
    <property type="match status" value="1"/>
</dbReference>
<keyword evidence="7" id="KW-0472">Membrane</keyword>
<dbReference type="GO" id="GO:0005524">
    <property type="term" value="F:ATP binding"/>
    <property type="evidence" value="ECO:0007669"/>
    <property type="project" value="UniProtKB-KW"/>
</dbReference>
<accession>A0ABU1JT72</accession>